<proteinExistence type="predicted"/>
<reference evidence="2 3" key="1">
    <citation type="submission" date="2019-09" db="EMBL/GenBank/DDBJ databases">
        <title>Draft genome sequence of the thermophilic Saccharopolyspora hirsuta VKM Ac-666T.</title>
        <authorList>
            <person name="Lobastova T.G."/>
            <person name="Fokina V."/>
            <person name="Bragin E.Y."/>
            <person name="Shtratnikova V.Y."/>
            <person name="Starodumova I.P."/>
            <person name="Tarlachkov S.V."/>
            <person name="Donova M.V."/>
        </authorList>
    </citation>
    <scope>NUCLEOTIDE SEQUENCE [LARGE SCALE GENOMIC DNA]</scope>
    <source>
        <strain evidence="2 3">VKM Ac-666</strain>
    </source>
</reference>
<evidence type="ECO:0000313" key="3">
    <source>
        <dbReference type="Proteomes" id="UP000323946"/>
    </source>
</evidence>
<keyword evidence="1" id="KW-1133">Transmembrane helix</keyword>
<sequence length="142" mass="15451">MAIYPLITLLLWVAAPLVERLPVYVTTLLLSATLVFLMTFVIMPFMTRLYAPWLTGVRQEQATNPDVRSSTLPGSGPQRVANAPPLRWRFLAGDAAGFGGEQEQRERHGVVRGSGAADRGLLAELLGSFCGHVPLKNSMSAM</sequence>
<accession>A0A5M7C518</accession>
<dbReference type="Proteomes" id="UP000323946">
    <property type="component" value="Unassembled WGS sequence"/>
</dbReference>
<keyword evidence="1" id="KW-0472">Membrane</keyword>
<dbReference type="AlphaFoldDB" id="A0A5M7C518"/>
<dbReference type="OrthoDB" id="5197486at2"/>
<protein>
    <submittedName>
        <fullName evidence="2">Uncharacterized protein</fullName>
    </submittedName>
</protein>
<keyword evidence="3" id="KW-1185">Reference proteome</keyword>
<gene>
    <name evidence="2" type="ORF">F1721_04525</name>
</gene>
<dbReference type="RefSeq" id="WP_150065258.1">
    <property type="nucleotide sequence ID" value="NZ_JBEPDJ010000020.1"/>
</dbReference>
<feature type="transmembrane region" description="Helical" evidence="1">
    <location>
        <begin position="30"/>
        <end position="51"/>
    </location>
</feature>
<organism evidence="2 3">
    <name type="scientific">Saccharopolyspora hirsuta</name>
    <dbReference type="NCBI Taxonomy" id="1837"/>
    <lineage>
        <taxon>Bacteria</taxon>
        <taxon>Bacillati</taxon>
        <taxon>Actinomycetota</taxon>
        <taxon>Actinomycetes</taxon>
        <taxon>Pseudonocardiales</taxon>
        <taxon>Pseudonocardiaceae</taxon>
        <taxon>Saccharopolyspora</taxon>
    </lineage>
</organism>
<comment type="caution">
    <text evidence="2">The sequence shown here is derived from an EMBL/GenBank/DDBJ whole genome shotgun (WGS) entry which is preliminary data.</text>
</comment>
<name>A0A5M7C518_SACHI</name>
<evidence type="ECO:0000256" key="1">
    <source>
        <dbReference type="SAM" id="Phobius"/>
    </source>
</evidence>
<dbReference type="EMBL" id="VWPH01000002">
    <property type="protein sequence ID" value="KAA5837092.1"/>
    <property type="molecule type" value="Genomic_DNA"/>
</dbReference>
<evidence type="ECO:0000313" key="2">
    <source>
        <dbReference type="EMBL" id="KAA5837092.1"/>
    </source>
</evidence>
<keyword evidence="1" id="KW-0812">Transmembrane</keyword>